<dbReference type="SMART" id="SM00530">
    <property type="entry name" value="HTH_XRE"/>
    <property type="match status" value="1"/>
</dbReference>
<keyword evidence="1" id="KW-0238">DNA-binding</keyword>
<feature type="transmembrane region" description="Helical" evidence="2">
    <location>
        <begin position="116"/>
        <end position="133"/>
    </location>
</feature>
<keyword evidence="6" id="KW-1185">Reference proteome</keyword>
<evidence type="ECO:0000259" key="3">
    <source>
        <dbReference type="PROSITE" id="PS50943"/>
    </source>
</evidence>
<organism evidence="5 6">
    <name type="scientific">Furfurilactobacillus siliginis</name>
    <dbReference type="NCBI Taxonomy" id="348151"/>
    <lineage>
        <taxon>Bacteria</taxon>
        <taxon>Bacillati</taxon>
        <taxon>Bacillota</taxon>
        <taxon>Bacilli</taxon>
        <taxon>Lactobacillales</taxon>
        <taxon>Lactobacillaceae</taxon>
        <taxon>Furfurilactobacillus</taxon>
    </lineage>
</organism>
<keyword evidence="2" id="KW-0472">Membrane</keyword>
<dbReference type="CDD" id="cd00093">
    <property type="entry name" value="HTH_XRE"/>
    <property type="match status" value="1"/>
</dbReference>
<dbReference type="PANTHER" id="PTHR46558">
    <property type="entry name" value="TRACRIPTIONAL REGULATORY PROTEIN-RELATED-RELATED"/>
    <property type="match status" value="1"/>
</dbReference>
<reference evidence="4 7" key="2">
    <citation type="submission" date="2019-07" db="EMBL/GenBank/DDBJ databases">
        <title>Whole genome shotgun sequence of Lactobacillus siliginis NBRC 101315.</title>
        <authorList>
            <person name="Hosoyama A."/>
            <person name="Uohara A."/>
            <person name="Ohji S."/>
            <person name="Ichikawa N."/>
        </authorList>
    </citation>
    <scope>NUCLEOTIDE SEQUENCE [LARGE SCALE GENOMIC DNA]</scope>
    <source>
        <strain evidence="4 7">NBRC 101315</strain>
    </source>
</reference>
<evidence type="ECO:0000256" key="1">
    <source>
        <dbReference type="ARBA" id="ARBA00023125"/>
    </source>
</evidence>
<dbReference type="EMBL" id="BJUD01000012">
    <property type="protein sequence ID" value="GEK28557.1"/>
    <property type="molecule type" value="Genomic_DNA"/>
</dbReference>
<dbReference type="Proteomes" id="UP000051139">
    <property type="component" value="Unassembled WGS sequence"/>
</dbReference>
<evidence type="ECO:0000256" key="2">
    <source>
        <dbReference type="SAM" id="Phobius"/>
    </source>
</evidence>
<dbReference type="GO" id="GO:0003677">
    <property type="term" value="F:DNA binding"/>
    <property type="evidence" value="ECO:0007669"/>
    <property type="project" value="UniProtKB-KW"/>
</dbReference>
<evidence type="ECO:0000313" key="4">
    <source>
        <dbReference type="EMBL" id="GEK28557.1"/>
    </source>
</evidence>
<proteinExistence type="predicted"/>
<dbReference type="Pfam" id="PF01381">
    <property type="entry name" value="HTH_3"/>
    <property type="match status" value="1"/>
</dbReference>
<dbReference type="OrthoDB" id="9805856at2"/>
<evidence type="ECO:0000313" key="5">
    <source>
        <dbReference type="EMBL" id="KRN94516.1"/>
    </source>
</evidence>
<dbReference type="AlphaFoldDB" id="A0A0R2L7G2"/>
<dbReference type="EMBL" id="JQCB01000014">
    <property type="protein sequence ID" value="KRN94516.1"/>
    <property type="molecule type" value="Genomic_DNA"/>
</dbReference>
<dbReference type="SUPFAM" id="SSF47413">
    <property type="entry name" value="lambda repressor-like DNA-binding domains"/>
    <property type="match status" value="1"/>
</dbReference>
<dbReference type="Proteomes" id="UP000321429">
    <property type="component" value="Unassembled WGS sequence"/>
</dbReference>
<dbReference type="PATRIC" id="fig|348151.3.peg.510"/>
<reference evidence="5 6" key="1">
    <citation type="journal article" date="2015" name="Genome Announc.">
        <title>Expanding the biotechnology potential of lactobacilli through comparative genomics of 213 strains and associated genera.</title>
        <authorList>
            <person name="Sun Z."/>
            <person name="Harris H.M."/>
            <person name="McCann A."/>
            <person name="Guo C."/>
            <person name="Argimon S."/>
            <person name="Zhang W."/>
            <person name="Yang X."/>
            <person name="Jeffery I.B."/>
            <person name="Cooney J.C."/>
            <person name="Kagawa T.F."/>
            <person name="Liu W."/>
            <person name="Song Y."/>
            <person name="Salvetti E."/>
            <person name="Wrobel A."/>
            <person name="Rasinkangas P."/>
            <person name="Parkhill J."/>
            <person name="Rea M.C."/>
            <person name="O'Sullivan O."/>
            <person name="Ritari J."/>
            <person name="Douillard F.P."/>
            <person name="Paul Ross R."/>
            <person name="Yang R."/>
            <person name="Briner A.E."/>
            <person name="Felis G.E."/>
            <person name="de Vos W.M."/>
            <person name="Barrangou R."/>
            <person name="Klaenhammer T.R."/>
            <person name="Caufield P.W."/>
            <person name="Cui Y."/>
            <person name="Zhang H."/>
            <person name="O'Toole P.W."/>
        </authorList>
    </citation>
    <scope>NUCLEOTIDE SEQUENCE [LARGE SCALE GENOMIC DNA]</scope>
    <source>
        <strain evidence="5 6">DSM 22696</strain>
    </source>
</reference>
<dbReference type="InterPro" id="IPR010982">
    <property type="entry name" value="Lambda_DNA-bd_dom_sf"/>
</dbReference>
<feature type="domain" description="HTH cro/C1-type" evidence="3">
    <location>
        <begin position="10"/>
        <end position="64"/>
    </location>
</feature>
<dbReference type="RefSeq" id="WP_057811279.1">
    <property type="nucleotide sequence ID" value="NZ_BJUD01000012.1"/>
</dbReference>
<keyword evidence="2" id="KW-0812">Transmembrane</keyword>
<dbReference type="InterPro" id="IPR001387">
    <property type="entry name" value="Cro/C1-type_HTH"/>
</dbReference>
<evidence type="ECO:0000313" key="7">
    <source>
        <dbReference type="Proteomes" id="UP000321429"/>
    </source>
</evidence>
<dbReference type="Gene3D" id="1.10.260.40">
    <property type="entry name" value="lambda repressor-like DNA-binding domains"/>
    <property type="match status" value="1"/>
</dbReference>
<keyword evidence="2" id="KW-1133">Transmembrane helix</keyword>
<protein>
    <recommendedName>
        <fullName evidence="3">HTH cro/C1-type domain-containing protein</fullName>
    </recommendedName>
</protein>
<evidence type="ECO:0000313" key="6">
    <source>
        <dbReference type="Proteomes" id="UP000051139"/>
    </source>
</evidence>
<dbReference type="PANTHER" id="PTHR46558:SF13">
    <property type="entry name" value="HTH-TYPE TRANSCRIPTIONAL REGULATOR IMMR"/>
    <property type="match status" value="1"/>
</dbReference>
<sequence>MNNTIFQQNLIKLRKQSQLSQSDLAEQLNISRQSISKWENGETTPDLTSLVKLTEVLHVDLDELVLNKHPQTDTGLKSAIKKATTPDKADQDWHENHRWRQWYYQPITNGWEFLARYYWIVLAIIGMLGWLVWGKR</sequence>
<accession>A0A0R2L7G2</accession>
<gene>
    <name evidence="5" type="ORF">IV55_GL000502</name>
    <name evidence="4" type="ORF">LSI01_08680</name>
</gene>
<comment type="caution">
    <text evidence="5">The sequence shown here is derived from an EMBL/GenBank/DDBJ whole genome shotgun (WGS) entry which is preliminary data.</text>
</comment>
<dbReference type="STRING" id="348151.IV55_GL000502"/>
<dbReference type="PROSITE" id="PS50943">
    <property type="entry name" value="HTH_CROC1"/>
    <property type="match status" value="1"/>
</dbReference>
<name>A0A0R2L7G2_9LACO</name>